<proteinExistence type="predicted"/>
<dbReference type="AlphaFoldDB" id="A0A2Z6AZR5"/>
<keyword evidence="2" id="KW-0472">Membrane</keyword>
<gene>
    <name evidence="3" type="ORF">DFE_1982</name>
</gene>
<sequence length="557" mass="62063">MTEEKKDTELIPEEVQGDNGQVEVPELELEDVSWELDSAAEPAAEEVPAPPVPEPEMVEAQEPVEMVEPEPETTQEPEPEPVPEPEPEPAPEPVAESEPELVQDMYADEADADYTDQWGWRILKSSVTPFVFDYNNQKHMVSSRGIEWIEDVSSMGRYFTYLIDYPDSPGMGLLTLSTEAKYADVLARKNLEELGELNTEGVLQVYSKRKLEGGQISVFYEILPRDKHVGLSEVYNSYNHGFVVSDTVSLLYGLLKKQGKGAHAMALHLPGAIILVAGKNGNVHLARRYSLIGDDAQALNEGIFALEQDLVALEKNIGQRISHVDWIEGLTWTLNLARPDVDIPLVPYPLHEFAMDGEQVWSALPSAVSKASLAAAIGPKEELYLRPLEMAEKWMWAVFLALAIVAGVGFYSMQGITEGVRARSQDMKNKMKVAEAEIRSRAVNVEFDDVGPAMQLAKDFSQAALYPPFGELWNYMASIRPAYMRVDGLEFGYGKDGVTIRLEGQVEMDITVAQQGFTKFIENLEQEGFKVVSQEVNLDLEGNYYSLDALWPVKKGE</sequence>
<organism evidence="3 4">
    <name type="scientific">Desulfovibrio ferrophilus</name>
    <dbReference type="NCBI Taxonomy" id="241368"/>
    <lineage>
        <taxon>Bacteria</taxon>
        <taxon>Pseudomonadati</taxon>
        <taxon>Thermodesulfobacteriota</taxon>
        <taxon>Desulfovibrionia</taxon>
        <taxon>Desulfovibrionales</taxon>
        <taxon>Desulfovibrionaceae</taxon>
        <taxon>Desulfovibrio</taxon>
    </lineage>
</organism>
<accession>A0A2Z6AZR5</accession>
<evidence type="ECO:0000256" key="1">
    <source>
        <dbReference type="SAM" id="MobiDB-lite"/>
    </source>
</evidence>
<keyword evidence="2" id="KW-1133">Transmembrane helix</keyword>
<dbReference type="KEGG" id="dfl:DFE_1982"/>
<evidence type="ECO:0000256" key="2">
    <source>
        <dbReference type="SAM" id="Phobius"/>
    </source>
</evidence>
<feature type="region of interest" description="Disordered" evidence="1">
    <location>
        <begin position="1"/>
        <end position="98"/>
    </location>
</feature>
<feature type="compositionally biased region" description="Acidic residues" evidence="1">
    <location>
        <begin position="25"/>
        <end position="34"/>
    </location>
</feature>
<name>A0A2Z6AZR5_9BACT</name>
<feature type="compositionally biased region" description="Acidic residues" evidence="1">
    <location>
        <begin position="65"/>
        <end position="98"/>
    </location>
</feature>
<reference evidence="3 4" key="1">
    <citation type="journal article" date="2018" name="Sci. Adv.">
        <title>Multi-heme cytochromes provide a pathway for survival in energy-limited environments.</title>
        <authorList>
            <person name="Deng X."/>
            <person name="Dohmae N."/>
            <person name="Nealson K.H."/>
            <person name="Hashimoto K."/>
            <person name="Okamoto A."/>
        </authorList>
    </citation>
    <scope>NUCLEOTIDE SEQUENCE [LARGE SCALE GENOMIC DNA]</scope>
    <source>
        <strain evidence="3 4">IS5</strain>
    </source>
</reference>
<keyword evidence="4" id="KW-1185">Reference proteome</keyword>
<dbReference type="RefSeq" id="WP_197723430.1">
    <property type="nucleotide sequence ID" value="NZ_AP017378.1"/>
</dbReference>
<dbReference type="Proteomes" id="UP000269883">
    <property type="component" value="Chromosome"/>
</dbReference>
<keyword evidence="2" id="KW-0812">Transmembrane</keyword>
<protein>
    <submittedName>
        <fullName evidence="3">Uncharacterized protein</fullName>
    </submittedName>
</protein>
<evidence type="ECO:0000313" key="4">
    <source>
        <dbReference type="Proteomes" id="UP000269883"/>
    </source>
</evidence>
<dbReference type="EMBL" id="AP017378">
    <property type="protein sequence ID" value="BBD08708.1"/>
    <property type="molecule type" value="Genomic_DNA"/>
</dbReference>
<evidence type="ECO:0000313" key="3">
    <source>
        <dbReference type="EMBL" id="BBD08708.1"/>
    </source>
</evidence>
<feature type="transmembrane region" description="Helical" evidence="2">
    <location>
        <begin position="394"/>
        <end position="413"/>
    </location>
</feature>